<evidence type="ECO:0008006" key="3">
    <source>
        <dbReference type="Google" id="ProtNLM"/>
    </source>
</evidence>
<dbReference type="EMBL" id="KV423934">
    <property type="protein sequence ID" value="KZT60130.1"/>
    <property type="molecule type" value="Genomic_DNA"/>
</dbReference>
<dbReference type="InParanoid" id="A0A165I4S6"/>
<proteinExistence type="predicted"/>
<dbReference type="InterPro" id="IPR016024">
    <property type="entry name" value="ARM-type_fold"/>
</dbReference>
<gene>
    <name evidence="1" type="ORF">CALCODRAFT_534340</name>
</gene>
<organism evidence="1 2">
    <name type="scientific">Calocera cornea HHB12733</name>
    <dbReference type="NCBI Taxonomy" id="1353952"/>
    <lineage>
        <taxon>Eukaryota</taxon>
        <taxon>Fungi</taxon>
        <taxon>Dikarya</taxon>
        <taxon>Basidiomycota</taxon>
        <taxon>Agaricomycotina</taxon>
        <taxon>Dacrymycetes</taxon>
        <taxon>Dacrymycetales</taxon>
        <taxon>Dacrymycetaceae</taxon>
        <taxon>Calocera</taxon>
    </lineage>
</organism>
<name>A0A165I4S6_9BASI</name>
<accession>A0A165I4S6</accession>
<dbReference type="SUPFAM" id="SSF48371">
    <property type="entry name" value="ARM repeat"/>
    <property type="match status" value="1"/>
</dbReference>
<sequence length="533" mass="59527">MKVWSPELAASTEVALLAWTLGTPQLSTRRLVVEDAALTALEHLAEQEDHCRAMIEYDIIGALYRLIVDCAVEEVDRAVRIFLAFATLWDAKALQEVMHDNSYDMPRMEALYSSFLDQLVAQLETSNDPSRLKAPTTNVSVPPYLSIAFLNKLAHLLGDSDNSHIQTAAIQVITCLCKITPRVLAPWLLRQHLLPPIYKRFIKLSEADGSHSMTTLLEVVDLVWKDYPESYPLSHNRVVNYPALDKFFIKVVDVLETSHNERLRMVNKLLPLASDRDVAATLDLIRRAAPGMMLAHQPGSRFGANTDLLRRGIPGISQWNHDLGSRFGDSTESYSASICGVLFPYLSDFLGGSRSVEVKYTSLQVLNVLFRTSFSEGFAQDLWQMIINANGLIPGLLEQLSTHPYTDARNIARYCIYRVLQIETSAFGESFLESLIDEGCLKIVLSDMIKSGSVSHNGPIVDSGERVSPIQLYTLVCEKVFTTYLDNIASTDLWTALQVIVASVVKTDSCWKPWFGTAHTIHLIILQAHTSKS</sequence>
<dbReference type="Proteomes" id="UP000076842">
    <property type="component" value="Unassembled WGS sequence"/>
</dbReference>
<dbReference type="InterPro" id="IPR011989">
    <property type="entry name" value="ARM-like"/>
</dbReference>
<evidence type="ECO:0000313" key="2">
    <source>
        <dbReference type="Proteomes" id="UP000076842"/>
    </source>
</evidence>
<keyword evidence="2" id="KW-1185">Reference proteome</keyword>
<reference evidence="1 2" key="1">
    <citation type="journal article" date="2016" name="Mol. Biol. Evol.">
        <title>Comparative Genomics of Early-Diverging Mushroom-Forming Fungi Provides Insights into the Origins of Lignocellulose Decay Capabilities.</title>
        <authorList>
            <person name="Nagy L.G."/>
            <person name="Riley R."/>
            <person name="Tritt A."/>
            <person name="Adam C."/>
            <person name="Daum C."/>
            <person name="Floudas D."/>
            <person name="Sun H."/>
            <person name="Yadav J.S."/>
            <person name="Pangilinan J."/>
            <person name="Larsson K.H."/>
            <person name="Matsuura K."/>
            <person name="Barry K."/>
            <person name="Labutti K."/>
            <person name="Kuo R."/>
            <person name="Ohm R.A."/>
            <person name="Bhattacharya S.S."/>
            <person name="Shirouzu T."/>
            <person name="Yoshinaga Y."/>
            <person name="Martin F.M."/>
            <person name="Grigoriev I.V."/>
            <person name="Hibbett D.S."/>
        </authorList>
    </citation>
    <scope>NUCLEOTIDE SEQUENCE [LARGE SCALE GENOMIC DNA]</scope>
    <source>
        <strain evidence="1 2">HHB12733</strain>
    </source>
</reference>
<evidence type="ECO:0000313" key="1">
    <source>
        <dbReference type="EMBL" id="KZT60130.1"/>
    </source>
</evidence>
<protein>
    <recommendedName>
        <fullName evidence="3">ARM repeat-containing protein</fullName>
    </recommendedName>
</protein>
<dbReference type="AlphaFoldDB" id="A0A165I4S6"/>
<dbReference type="Gene3D" id="1.25.10.10">
    <property type="entry name" value="Leucine-rich Repeat Variant"/>
    <property type="match status" value="1"/>
</dbReference>